<keyword evidence="9 10" id="KW-0472">Membrane</keyword>
<keyword evidence="8" id="KW-0496">Mitochondrion</keyword>
<reference evidence="12 13" key="1">
    <citation type="submission" date="2016-03" db="EMBL/GenBank/DDBJ databases">
        <authorList>
            <person name="Devillers H."/>
        </authorList>
    </citation>
    <scope>NUCLEOTIDE SEQUENCE [LARGE SCALE GENOMIC DNA]</scope>
    <source>
        <strain evidence="12">CBS 6772</strain>
    </source>
</reference>
<keyword evidence="13" id="KW-1185">Reference proteome</keyword>
<feature type="repeat" description="Solcar" evidence="10">
    <location>
        <begin position="138"/>
        <end position="231"/>
    </location>
</feature>
<evidence type="ECO:0000313" key="13">
    <source>
        <dbReference type="Proteomes" id="UP000190831"/>
    </source>
</evidence>
<protein>
    <submittedName>
        <fullName evidence="12">LAFE_0H02014g1_1</fullName>
    </submittedName>
</protein>
<evidence type="ECO:0000256" key="10">
    <source>
        <dbReference type="PROSITE-ProRule" id="PRU00282"/>
    </source>
</evidence>
<evidence type="ECO:0000256" key="6">
    <source>
        <dbReference type="ARBA" id="ARBA00022792"/>
    </source>
</evidence>
<evidence type="ECO:0000256" key="3">
    <source>
        <dbReference type="ARBA" id="ARBA00022448"/>
    </source>
</evidence>
<dbReference type="Pfam" id="PF00153">
    <property type="entry name" value="Mito_carr"/>
    <property type="match status" value="3"/>
</dbReference>
<comment type="similarity">
    <text evidence="2 11">Belongs to the mitochondrial carrier (TC 2.A.29) family.</text>
</comment>
<dbReference type="Proteomes" id="UP000190831">
    <property type="component" value="Chromosome H"/>
</dbReference>
<dbReference type="InterPro" id="IPR045315">
    <property type="entry name" value="Mtm1-like"/>
</dbReference>
<organism evidence="12 13">
    <name type="scientific">Lachancea fermentati</name>
    <name type="common">Zygosaccharomyces fermentati</name>
    <dbReference type="NCBI Taxonomy" id="4955"/>
    <lineage>
        <taxon>Eukaryota</taxon>
        <taxon>Fungi</taxon>
        <taxon>Dikarya</taxon>
        <taxon>Ascomycota</taxon>
        <taxon>Saccharomycotina</taxon>
        <taxon>Saccharomycetes</taxon>
        <taxon>Saccharomycetales</taxon>
        <taxon>Saccharomycetaceae</taxon>
        <taxon>Lachancea</taxon>
    </lineage>
</organism>
<accession>A0A1G4MJ70</accession>
<dbReference type="PROSITE" id="PS50920">
    <property type="entry name" value="SOLCAR"/>
    <property type="match status" value="3"/>
</dbReference>
<evidence type="ECO:0000256" key="1">
    <source>
        <dbReference type="ARBA" id="ARBA00004448"/>
    </source>
</evidence>
<dbReference type="GO" id="GO:0005743">
    <property type="term" value="C:mitochondrial inner membrane"/>
    <property type="evidence" value="ECO:0007669"/>
    <property type="project" value="UniProtKB-SubCell"/>
</dbReference>
<dbReference type="GO" id="GO:1990542">
    <property type="term" value="P:mitochondrial transmembrane transport"/>
    <property type="evidence" value="ECO:0007669"/>
    <property type="project" value="InterPro"/>
</dbReference>
<dbReference type="PANTHER" id="PTHR45760:SF2">
    <property type="entry name" value="FI19922P1-RELATED"/>
    <property type="match status" value="1"/>
</dbReference>
<dbReference type="AlphaFoldDB" id="A0A1G4MJ70"/>
<dbReference type="OMA" id="YWWGYES"/>
<proteinExistence type="inferred from homology"/>
<keyword evidence="4 10" id="KW-0812">Transmembrane</keyword>
<evidence type="ECO:0000256" key="11">
    <source>
        <dbReference type="RuleBase" id="RU000488"/>
    </source>
</evidence>
<comment type="subcellular location">
    <subcellularLocation>
        <location evidence="1">Mitochondrion inner membrane</location>
        <topology evidence="1">Multi-pass membrane protein</topology>
    </subcellularLocation>
</comment>
<evidence type="ECO:0000256" key="2">
    <source>
        <dbReference type="ARBA" id="ARBA00006375"/>
    </source>
</evidence>
<dbReference type="InterPro" id="IPR018108">
    <property type="entry name" value="MCP_transmembrane"/>
</dbReference>
<keyword evidence="3 11" id="KW-0813">Transport</keyword>
<keyword evidence="7" id="KW-1133">Transmembrane helix</keyword>
<keyword evidence="6" id="KW-0999">Mitochondrion inner membrane</keyword>
<evidence type="ECO:0000256" key="4">
    <source>
        <dbReference type="ARBA" id="ARBA00022692"/>
    </source>
</evidence>
<feature type="repeat" description="Solcar" evidence="10">
    <location>
        <begin position="11"/>
        <end position="131"/>
    </location>
</feature>
<evidence type="ECO:0000256" key="8">
    <source>
        <dbReference type="ARBA" id="ARBA00023128"/>
    </source>
</evidence>
<dbReference type="SUPFAM" id="SSF103506">
    <property type="entry name" value="Mitochondrial carrier"/>
    <property type="match status" value="1"/>
</dbReference>
<dbReference type="EMBL" id="LT598491">
    <property type="protein sequence ID" value="SCW03923.1"/>
    <property type="molecule type" value="Genomic_DNA"/>
</dbReference>
<dbReference type="OrthoDB" id="1747031at2759"/>
<evidence type="ECO:0000256" key="5">
    <source>
        <dbReference type="ARBA" id="ARBA00022737"/>
    </source>
</evidence>
<name>A0A1G4MJ70_LACFM</name>
<evidence type="ECO:0000256" key="7">
    <source>
        <dbReference type="ARBA" id="ARBA00022989"/>
    </source>
</evidence>
<evidence type="ECO:0000313" key="12">
    <source>
        <dbReference type="EMBL" id="SCW03923.1"/>
    </source>
</evidence>
<evidence type="ECO:0000256" key="9">
    <source>
        <dbReference type="ARBA" id="ARBA00023136"/>
    </source>
</evidence>
<dbReference type="PANTHER" id="PTHR45760">
    <property type="entry name" value="FI19922P1-RELATED"/>
    <property type="match status" value="1"/>
</dbReference>
<sequence>MSEQKHGIGLKERMLSAVAGSLLTSLFLTPMDVVRVRLQQQEMLPNCSCEVEGVVSTELTRANKVFWQDPCFQDVQCKGSTVRFNSTWDAFGKIAKMEGVTSLWRGISLTVLMAAPSNVVYFAGYESLRDWSPLRTAYPTFNPLLCGAFARVMAATTVAPLELMRTRLQSIPRSSRSTTTIMMIKDLIKESRIELSRDGYRALFKGLEITLWRDVPFSALYWATYEFYKFRFWFHSSITTRTSTHWDQFSNSFLGGSISGSVAAILTHPFDVGKTRMQISAINASNKARKQNTTLQESKIGMFRFLKEISRNEGIGALYTGLVPRVMKVAPSCAIMISTYEVSKKYFSS</sequence>
<dbReference type="InterPro" id="IPR023395">
    <property type="entry name" value="MCP_dom_sf"/>
</dbReference>
<feature type="repeat" description="Solcar" evidence="10">
    <location>
        <begin position="247"/>
        <end position="346"/>
    </location>
</feature>
<dbReference type="STRING" id="4955.A0A1G4MJ70"/>
<keyword evidence="5" id="KW-0677">Repeat</keyword>
<gene>
    <name evidence="12" type="ORF">LAFE_0H02014G</name>
</gene>
<dbReference type="Gene3D" id="1.50.40.10">
    <property type="entry name" value="Mitochondrial carrier domain"/>
    <property type="match status" value="2"/>
</dbReference>